<keyword evidence="4 6" id="KW-1133">Transmembrane helix</keyword>
<sequence>MVKDIISLVRPQQWLKNVFIFLPIFFSRKLGDGACLSSALIAFVIYCLVAGSIYCLNDICDRESDRLHPTKCRRPIASGIVSVGAGYGIMALLLVLAIALTFVYDSTVRHVLLINVGIYFILNIAYCFWLKHIALVDVFVISIGFVLRVLAGGVVTGIWISPWIILMTFLLALFLSFAKRRDDVLIYERTGDKMRLNIARYNLEFINMAITLVGVIVVVCYIMYTVSPEVIERMGTSNLYLTTIWVLAGILRYLQLTVVDKNSGSPTKILIHDRFIHVCIVGWVLSFGVLIYF</sequence>
<protein>
    <recommendedName>
        <fullName evidence="9">UbiA prenyltransferase</fullName>
    </recommendedName>
</protein>
<dbReference type="PANTHER" id="PTHR11048">
    <property type="entry name" value="PRENYLTRANSFERASES"/>
    <property type="match status" value="1"/>
</dbReference>
<dbReference type="GO" id="GO:0005886">
    <property type="term" value="C:plasma membrane"/>
    <property type="evidence" value="ECO:0007669"/>
    <property type="project" value="TreeGrafter"/>
</dbReference>
<reference evidence="7 8" key="1">
    <citation type="submission" date="2012-08" db="EMBL/GenBank/DDBJ databases">
        <title>The Genome Sequence of Barnesiella intestinihominis YIT 11860.</title>
        <authorList>
            <consortium name="The Broad Institute Genome Sequencing Platform"/>
            <person name="Earl A."/>
            <person name="Ward D."/>
            <person name="Feldgarden M."/>
            <person name="Gevers D."/>
            <person name="Morotomi M."/>
            <person name="Walker B."/>
            <person name="Young S.K."/>
            <person name="Zeng Q."/>
            <person name="Gargeya S."/>
            <person name="Fitzgerald M."/>
            <person name="Haas B."/>
            <person name="Abouelleil A."/>
            <person name="Alvarado L."/>
            <person name="Arachchi H.M."/>
            <person name="Berlin A.M."/>
            <person name="Chapman S.B."/>
            <person name="Goldberg J."/>
            <person name="Griggs A."/>
            <person name="Gujja S."/>
            <person name="Hansen M."/>
            <person name="Howarth C."/>
            <person name="Imamovic A."/>
            <person name="Larimer J."/>
            <person name="McCowen C."/>
            <person name="Montmayeur A."/>
            <person name="Murphy C."/>
            <person name="Neiman D."/>
            <person name="Pearson M."/>
            <person name="Priest M."/>
            <person name="Roberts A."/>
            <person name="Saif S."/>
            <person name="Shea T."/>
            <person name="Sisk P."/>
            <person name="Sykes S."/>
            <person name="Wortman J."/>
            <person name="Nusbaum C."/>
            <person name="Birren B."/>
        </authorList>
    </citation>
    <scope>NUCLEOTIDE SEQUENCE [LARGE SCALE GENOMIC DNA]</scope>
    <source>
        <strain evidence="7 8">YIT 11860</strain>
    </source>
</reference>
<comment type="caution">
    <text evidence="7">The sequence shown here is derived from an EMBL/GenBank/DDBJ whole genome shotgun (WGS) entry which is preliminary data.</text>
</comment>
<organism evidence="7 8">
    <name type="scientific">Barnesiella intestinihominis YIT 11860</name>
    <dbReference type="NCBI Taxonomy" id="742726"/>
    <lineage>
        <taxon>Bacteria</taxon>
        <taxon>Pseudomonadati</taxon>
        <taxon>Bacteroidota</taxon>
        <taxon>Bacteroidia</taxon>
        <taxon>Bacteroidales</taxon>
        <taxon>Barnesiellaceae</taxon>
        <taxon>Barnesiella</taxon>
    </lineage>
</organism>
<evidence type="ECO:0000256" key="1">
    <source>
        <dbReference type="ARBA" id="ARBA00004141"/>
    </source>
</evidence>
<dbReference type="NCBIfam" id="NF008978">
    <property type="entry name" value="PRK12324.1-4"/>
    <property type="match status" value="1"/>
</dbReference>
<feature type="transmembrane region" description="Helical" evidence="6">
    <location>
        <begin position="134"/>
        <end position="151"/>
    </location>
</feature>
<gene>
    <name evidence="7" type="ORF">HMPREF9448_01475</name>
</gene>
<feature type="transmembrane region" description="Helical" evidence="6">
    <location>
        <begin position="236"/>
        <end position="254"/>
    </location>
</feature>
<evidence type="ECO:0008006" key="9">
    <source>
        <dbReference type="Google" id="ProtNLM"/>
    </source>
</evidence>
<keyword evidence="8" id="KW-1185">Reference proteome</keyword>
<dbReference type="RefSeq" id="WP_008861936.1">
    <property type="nucleotide sequence ID" value="NZ_JH815204.1"/>
</dbReference>
<accession>K0XK77</accession>
<dbReference type="GO" id="GO:0009247">
    <property type="term" value="P:glycolipid biosynthetic process"/>
    <property type="evidence" value="ECO:0007669"/>
    <property type="project" value="TreeGrafter"/>
</dbReference>
<dbReference type="InterPro" id="IPR044878">
    <property type="entry name" value="UbiA_sf"/>
</dbReference>
<keyword evidence="2" id="KW-1003">Cell membrane</keyword>
<dbReference type="InterPro" id="IPR000537">
    <property type="entry name" value="UbiA_prenyltransferase"/>
</dbReference>
<comment type="subcellular location">
    <subcellularLocation>
        <location evidence="1">Membrane</location>
        <topology evidence="1">Multi-pass membrane protein</topology>
    </subcellularLocation>
</comment>
<feature type="transmembrane region" description="Helical" evidence="6">
    <location>
        <begin position="157"/>
        <end position="178"/>
    </location>
</feature>
<keyword evidence="3 6" id="KW-0812">Transmembrane</keyword>
<dbReference type="CDD" id="cd13963">
    <property type="entry name" value="PT_UbiA_2"/>
    <property type="match status" value="1"/>
</dbReference>
<evidence type="ECO:0000256" key="3">
    <source>
        <dbReference type="ARBA" id="ARBA00022692"/>
    </source>
</evidence>
<name>K0XK77_9BACT</name>
<dbReference type="STRING" id="742726.HMPREF9448_01475"/>
<feature type="transmembrane region" description="Helical" evidence="6">
    <location>
        <begin position="199"/>
        <end position="224"/>
    </location>
</feature>
<keyword evidence="5 6" id="KW-0472">Membrane</keyword>
<dbReference type="Proteomes" id="UP000006044">
    <property type="component" value="Unassembled WGS sequence"/>
</dbReference>
<dbReference type="AlphaFoldDB" id="K0XK77"/>
<evidence type="ECO:0000256" key="2">
    <source>
        <dbReference type="ARBA" id="ARBA00022475"/>
    </source>
</evidence>
<feature type="transmembrane region" description="Helical" evidence="6">
    <location>
        <begin position="76"/>
        <end position="104"/>
    </location>
</feature>
<dbReference type="PANTHER" id="PTHR11048:SF5">
    <property type="entry name" value="DECAPRENYL-PHOSPHATE PHOSPHORIBOSYLTRANSFERASE"/>
    <property type="match status" value="1"/>
</dbReference>
<evidence type="ECO:0000256" key="6">
    <source>
        <dbReference type="SAM" id="Phobius"/>
    </source>
</evidence>
<evidence type="ECO:0000313" key="7">
    <source>
        <dbReference type="EMBL" id="EJZ64215.1"/>
    </source>
</evidence>
<dbReference type="EMBL" id="ADLE01000009">
    <property type="protein sequence ID" value="EJZ64215.1"/>
    <property type="molecule type" value="Genomic_DNA"/>
</dbReference>
<evidence type="ECO:0000256" key="4">
    <source>
        <dbReference type="ARBA" id="ARBA00022989"/>
    </source>
</evidence>
<feature type="transmembrane region" description="Helical" evidence="6">
    <location>
        <begin position="36"/>
        <end position="56"/>
    </location>
</feature>
<evidence type="ECO:0000313" key="8">
    <source>
        <dbReference type="Proteomes" id="UP000006044"/>
    </source>
</evidence>
<proteinExistence type="predicted"/>
<feature type="transmembrane region" description="Helical" evidence="6">
    <location>
        <begin position="110"/>
        <end position="129"/>
    </location>
</feature>
<evidence type="ECO:0000256" key="5">
    <source>
        <dbReference type="ARBA" id="ARBA00023136"/>
    </source>
</evidence>
<dbReference type="InterPro" id="IPR039653">
    <property type="entry name" value="Prenyltransferase"/>
</dbReference>
<dbReference type="GO" id="GO:0016765">
    <property type="term" value="F:transferase activity, transferring alkyl or aryl (other than methyl) groups"/>
    <property type="evidence" value="ECO:0007669"/>
    <property type="project" value="InterPro"/>
</dbReference>
<dbReference type="eggNOG" id="COG0382">
    <property type="taxonomic scope" value="Bacteria"/>
</dbReference>
<dbReference type="Pfam" id="PF01040">
    <property type="entry name" value="UbiA"/>
    <property type="match status" value="1"/>
</dbReference>
<dbReference type="HOGENOM" id="CLU_029423_0_1_10"/>
<dbReference type="Gene3D" id="1.10.357.140">
    <property type="entry name" value="UbiA prenyltransferase"/>
    <property type="match status" value="1"/>
</dbReference>
<feature type="transmembrane region" description="Helical" evidence="6">
    <location>
        <begin position="275"/>
        <end position="292"/>
    </location>
</feature>
<dbReference type="GeneID" id="77848740"/>